<dbReference type="OMA" id="NCCCRER"/>
<proteinExistence type="inferred from homology"/>
<dbReference type="PANTHER" id="PTHR47938">
    <property type="entry name" value="RESPIRATORY COMPLEX I CHAPERONE (CIA84), PUTATIVE (AFU_ORTHOLOGUE AFUA_2G06020)-RELATED"/>
    <property type="match status" value="1"/>
</dbReference>
<evidence type="ECO:0000256" key="2">
    <source>
        <dbReference type="ARBA" id="ARBA00022737"/>
    </source>
</evidence>
<comment type="similarity">
    <text evidence="1">Belongs to the PPR family. P subfamily.</text>
</comment>
<name>A0A059B6F1_EUCGR</name>
<evidence type="ECO:0000256" key="1">
    <source>
        <dbReference type="ARBA" id="ARBA00007626"/>
    </source>
</evidence>
<keyword evidence="2" id="KW-0677">Repeat</keyword>
<accession>A0A059B6F1</accession>
<feature type="repeat" description="PPR" evidence="3">
    <location>
        <begin position="132"/>
        <end position="166"/>
    </location>
</feature>
<evidence type="ECO:0008006" key="5">
    <source>
        <dbReference type="Google" id="ProtNLM"/>
    </source>
</evidence>
<reference evidence="4" key="1">
    <citation type="submission" date="2013-07" db="EMBL/GenBank/DDBJ databases">
        <title>The genome of Eucalyptus grandis.</title>
        <authorList>
            <person name="Schmutz J."/>
            <person name="Hayes R."/>
            <person name="Myburg A."/>
            <person name="Tuskan G."/>
            <person name="Grattapaglia D."/>
            <person name="Rokhsar D.S."/>
        </authorList>
    </citation>
    <scope>NUCLEOTIDE SEQUENCE</scope>
    <source>
        <tissue evidence="4">Leaf extractions</tissue>
    </source>
</reference>
<dbReference type="Pfam" id="PF01535">
    <property type="entry name" value="PPR"/>
    <property type="match status" value="2"/>
</dbReference>
<feature type="repeat" description="PPR" evidence="3">
    <location>
        <begin position="167"/>
        <end position="201"/>
    </location>
</feature>
<protein>
    <recommendedName>
        <fullName evidence="5">Pentacotripeptide-repeat region of PRORP domain-containing protein</fullName>
    </recommendedName>
</protein>
<dbReference type="Gene3D" id="1.25.40.10">
    <property type="entry name" value="Tetratricopeptide repeat domain"/>
    <property type="match status" value="3"/>
</dbReference>
<dbReference type="InterPro" id="IPR011990">
    <property type="entry name" value="TPR-like_helical_dom_sf"/>
</dbReference>
<dbReference type="InParanoid" id="A0A059B6F1"/>
<dbReference type="PANTHER" id="PTHR47938:SF35">
    <property type="entry name" value="PENTATRICOPEPTIDE REPEAT-CONTAINING PROTEIN 4, MITOCHONDRIAL-RELATED"/>
    <property type="match status" value="1"/>
</dbReference>
<dbReference type="NCBIfam" id="TIGR00756">
    <property type="entry name" value="PPR"/>
    <property type="match status" value="4"/>
</dbReference>
<evidence type="ECO:0000256" key="3">
    <source>
        <dbReference type="PROSITE-ProRule" id="PRU00708"/>
    </source>
</evidence>
<evidence type="ECO:0000313" key="4">
    <source>
        <dbReference type="EMBL" id="KCW61451.1"/>
    </source>
</evidence>
<dbReference type="Pfam" id="PF13041">
    <property type="entry name" value="PPR_2"/>
    <property type="match status" value="1"/>
</dbReference>
<feature type="repeat" description="PPR" evidence="3">
    <location>
        <begin position="22"/>
        <end position="56"/>
    </location>
</feature>
<dbReference type="PROSITE" id="PS51375">
    <property type="entry name" value="PPR"/>
    <property type="match status" value="4"/>
</dbReference>
<feature type="repeat" description="PPR" evidence="3">
    <location>
        <begin position="248"/>
        <end position="273"/>
    </location>
</feature>
<dbReference type="AlphaFoldDB" id="A0A059B6F1"/>
<gene>
    <name evidence="4" type="ORF">EUGRSUZ_H04186</name>
</gene>
<dbReference type="EMBL" id="KK198760">
    <property type="protein sequence ID" value="KCW61451.1"/>
    <property type="molecule type" value="Genomic_DNA"/>
</dbReference>
<dbReference type="Gramene" id="KCW61451">
    <property type="protein sequence ID" value="KCW61451"/>
    <property type="gene ID" value="EUGRSUZ_H04186"/>
</dbReference>
<sequence>MRHYCAAVALIEDMGSRGVGLNVYIWGILMNCLCRLRRVELGFAVLDRVLKLGFEVNSVMLNTPINGQCEGGERDRAAAILKGALGKEDRGLAMELLRKWERHNCKLNVVAYNTVIDVRCKEDMVGRGVEPDVIPYNSLIGGLCYLGRWIEALALSIKMVRKVVRPDLLTYSYLIHGATHQGRWREALVLFERMVREGYVADAVTYSSLVECLCSSVKRVEARRLLIDRVQRRVIPDVRTFSLRFNANAVTFNILIGALFHGGRPEAAEKLFD</sequence>
<dbReference type="InterPro" id="IPR002885">
    <property type="entry name" value="PPR_rpt"/>
</dbReference>
<organism evidence="4">
    <name type="scientific">Eucalyptus grandis</name>
    <name type="common">Flooded gum</name>
    <dbReference type="NCBI Taxonomy" id="71139"/>
    <lineage>
        <taxon>Eukaryota</taxon>
        <taxon>Viridiplantae</taxon>
        <taxon>Streptophyta</taxon>
        <taxon>Embryophyta</taxon>
        <taxon>Tracheophyta</taxon>
        <taxon>Spermatophyta</taxon>
        <taxon>Magnoliopsida</taxon>
        <taxon>eudicotyledons</taxon>
        <taxon>Gunneridae</taxon>
        <taxon>Pentapetalae</taxon>
        <taxon>rosids</taxon>
        <taxon>malvids</taxon>
        <taxon>Myrtales</taxon>
        <taxon>Myrtaceae</taxon>
        <taxon>Myrtoideae</taxon>
        <taxon>Eucalypteae</taxon>
        <taxon>Eucalyptus</taxon>
    </lineage>
</organism>